<comment type="caution">
    <text evidence="1">The sequence shown here is derived from an EMBL/GenBank/DDBJ whole genome shotgun (WGS) entry which is preliminary data.</text>
</comment>
<dbReference type="EMBL" id="JAMQAW010000004">
    <property type="protein sequence ID" value="MCM2387602.1"/>
    <property type="molecule type" value="Genomic_DNA"/>
</dbReference>
<evidence type="ECO:0000313" key="1">
    <source>
        <dbReference type="EMBL" id="MCM2387602.1"/>
    </source>
</evidence>
<accession>A0ABT0UHA0</accession>
<sequence length="55" mass="6013">MAHWTSRRPSRTSACAVLTTLGAPPTLAEATRELGSRDVPELAAMPRWVNVRPAR</sequence>
<proteinExistence type="predicted"/>
<name>A0ABT0UHA0_9ACTN</name>
<dbReference type="RefSeq" id="WP_250917969.1">
    <property type="nucleotide sequence ID" value="NZ_JAMQAW010000004.1"/>
</dbReference>
<organism evidence="1 2">
    <name type="scientific">Streptomyces albipurpureus</name>
    <dbReference type="NCBI Taxonomy" id="2897419"/>
    <lineage>
        <taxon>Bacteria</taxon>
        <taxon>Bacillati</taxon>
        <taxon>Actinomycetota</taxon>
        <taxon>Actinomycetes</taxon>
        <taxon>Kitasatosporales</taxon>
        <taxon>Streptomycetaceae</taxon>
        <taxon>Streptomyces</taxon>
    </lineage>
</organism>
<protein>
    <submittedName>
        <fullName evidence="1">Uncharacterized protein</fullName>
    </submittedName>
</protein>
<dbReference type="Proteomes" id="UP001431429">
    <property type="component" value="Unassembled WGS sequence"/>
</dbReference>
<gene>
    <name evidence="1" type="ORF">NBG84_04625</name>
</gene>
<reference evidence="1" key="1">
    <citation type="submission" date="2022-06" db="EMBL/GenBank/DDBJ databases">
        <title>Genome public.</title>
        <authorList>
            <person name="Sun Q."/>
        </authorList>
    </citation>
    <scope>NUCLEOTIDE SEQUENCE</scope>
    <source>
        <strain evidence="1">CWNU-1</strain>
    </source>
</reference>
<evidence type="ECO:0000313" key="2">
    <source>
        <dbReference type="Proteomes" id="UP001431429"/>
    </source>
</evidence>
<keyword evidence="2" id="KW-1185">Reference proteome</keyword>